<evidence type="ECO:0000313" key="4">
    <source>
        <dbReference type="Proteomes" id="UP000255326"/>
    </source>
</evidence>
<evidence type="ECO:0000313" key="3">
    <source>
        <dbReference type="EMBL" id="RDI47708.1"/>
    </source>
</evidence>
<feature type="compositionally biased region" description="Low complexity" evidence="2">
    <location>
        <begin position="199"/>
        <end position="208"/>
    </location>
</feature>
<organism evidence="3 4">
    <name type="scientific">Falsibacillus pallidus</name>
    <dbReference type="NCBI Taxonomy" id="493781"/>
    <lineage>
        <taxon>Bacteria</taxon>
        <taxon>Bacillati</taxon>
        <taxon>Bacillota</taxon>
        <taxon>Bacilli</taxon>
        <taxon>Bacillales</taxon>
        <taxon>Bacillaceae</taxon>
        <taxon>Falsibacillus</taxon>
    </lineage>
</organism>
<feature type="compositionally biased region" description="Polar residues" evidence="2">
    <location>
        <begin position="238"/>
        <end position="258"/>
    </location>
</feature>
<reference evidence="3 4" key="1">
    <citation type="submission" date="2018-07" db="EMBL/GenBank/DDBJ databases">
        <title>Genomic Encyclopedia of Type Strains, Phase IV (KMG-IV): sequencing the most valuable type-strain genomes for metagenomic binning, comparative biology and taxonomic classification.</title>
        <authorList>
            <person name="Goeker M."/>
        </authorList>
    </citation>
    <scope>NUCLEOTIDE SEQUENCE [LARGE SCALE GENOMIC DNA]</scope>
    <source>
        <strain evidence="3 4">DSM 25281</strain>
    </source>
</reference>
<feature type="compositionally biased region" description="Polar residues" evidence="2">
    <location>
        <begin position="184"/>
        <end position="198"/>
    </location>
</feature>
<sequence>MDWEDQLTKDAYAKLLNEQKKYKKIIKDFQENDLTEDYLLLKESHQNLLMKLKQKEEEMKKMSTDNEKLYYELNLKNLRLEKEVEAVSVEVNELKGMVNQIQKQLSVMTGKIQGIANTFEEQKQENVQPEKEAFQQLMEKNNAVLADIQKQLSNIMEKKEEAPSNQQPVKAEYVERSALQTYQPSYSPSAQMPSSNYGYPQMNQQPVQYPQPYPTPAPRSNSFSFRDIQRAESIYAPKQNNPNKFSGAKNTVMNNKQPHPNMLKKKLEKSVKKTSTAETSVEKKEQIEEKQIPISAPNENQSPPEVKGKPAGESTKQTDTSPKEQESSMSFFPLFWKKKP</sequence>
<protein>
    <submittedName>
        <fullName evidence="3">Uncharacterized protein</fullName>
    </submittedName>
</protein>
<name>A0A370GVK9_9BACI</name>
<dbReference type="OrthoDB" id="2972716at2"/>
<accession>A0A370GVK9</accession>
<evidence type="ECO:0000256" key="1">
    <source>
        <dbReference type="SAM" id="Coils"/>
    </source>
</evidence>
<comment type="caution">
    <text evidence="3">The sequence shown here is derived from an EMBL/GenBank/DDBJ whole genome shotgun (WGS) entry which is preliminary data.</text>
</comment>
<feature type="region of interest" description="Disordered" evidence="2">
    <location>
        <begin position="184"/>
        <end position="340"/>
    </location>
</feature>
<proteinExistence type="predicted"/>
<feature type="compositionally biased region" description="Basic and acidic residues" evidence="2">
    <location>
        <begin position="280"/>
        <end position="291"/>
    </location>
</feature>
<dbReference type="AlphaFoldDB" id="A0A370GVK9"/>
<evidence type="ECO:0000256" key="2">
    <source>
        <dbReference type="SAM" id="MobiDB-lite"/>
    </source>
</evidence>
<dbReference type="RefSeq" id="WP_114743915.1">
    <property type="nucleotide sequence ID" value="NZ_QQAY01000001.1"/>
</dbReference>
<gene>
    <name evidence="3" type="ORF">DFR59_101370</name>
</gene>
<feature type="coiled-coil region" evidence="1">
    <location>
        <begin position="12"/>
        <end position="104"/>
    </location>
</feature>
<dbReference type="Proteomes" id="UP000255326">
    <property type="component" value="Unassembled WGS sequence"/>
</dbReference>
<keyword evidence="1" id="KW-0175">Coiled coil</keyword>
<dbReference type="EMBL" id="QQAY01000001">
    <property type="protein sequence ID" value="RDI47708.1"/>
    <property type="molecule type" value="Genomic_DNA"/>
</dbReference>
<keyword evidence="4" id="KW-1185">Reference proteome</keyword>